<feature type="domain" description="RNA polymerase sigma factor 70 region 4 type 2" evidence="8">
    <location>
        <begin position="101"/>
        <end position="151"/>
    </location>
</feature>
<keyword evidence="2" id="KW-0805">Transcription regulation</keyword>
<dbReference type="GO" id="GO:0006352">
    <property type="term" value="P:DNA-templated transcription initiation"/>
    <property type="evidence" value="ECO:0007669"/>
    <property type="project" value="InterPro"/>
</dbReference>
<keyword evidence="3" id="KW-0731">Sigma factor</keyword>
<sequence>MRDAAGFDDFYRDTSVRMVRYGYALTGDLAEAQDLVQEAYTRAWRQWGTVSAHPAPDAWIRLVLARLATDRRRRLRGWWAALSRSGPPEPVRPPADDTVLVTTALRQLPEHLRQALALHYLFDLPVADIAEETGAAVGTVTSWLTRGRRELAALLTDPEATSASATVRVSKPGPRSTVSDHRSARMGEVSDVE</sequence>
<evidence type="ECO:0000256" key="2">
    <source>
        <dbReference type="ARBA" id="ARBA00023015"/>
    </source>
</evidence>
<dbReference type="Proteomes" id="UP000249341">
    <property type="component" value="Unassembled WGS sequence"/>
</dbReference>
<dbReference type="Gene3D" id="1.10.10.10">
    <property type="entry name" value="Winged helix-like DNA-binding domain superfamily/Winged helix DNA-binding domain"/>
    <property type="match status" value="1"/>
</dbReference>
<evidence type="ECO:0000313" key="10">
    <source>
        <dbReference type="Proteomes" id="UP000249341"/>
    </source>
</evidence>
<keyword evidence="5" id="KW-0804">Transcription</keyword>
<dbReference type="OrthoDB" id="3777963at2"/>
<dbReference type="SUPFAM" id="SSF88659">
    <property type="entry name" value="Sigma3 and sigma4 domains of RNA polymerase sigma factors"/>
    <property type="match status" value="1"/>
</dbReference>
<dbReference type="AlphaFoldDB" id="A0A327ZK99"/>
<dbReference type="Pfam" id="PF04542">
    <property type="entry name" value="Sigma70_r2"/>
    <property type="match status" value="1"/>
</dbReference>
<evidence type="ECO:0000256" key="5">
    <source>
        <dbReference type="ARBA" id="ARBA00023163"/>
    </source>
</evidence>
<dbReference type="NCBIfam" id="TIGR02937">
    <property type="entry name" value="sigma70-ECF"/>
    <property type="match status" value="1"/>
</dbReference>
<dbReference type="InterPro" id="IPR039425">
    <property type="entry name" value="RNA_pol_sigma-70-like"/>
</dbReference>
<dbReference type="InterPro" id="IPR014284">
    <property type="entry name" value="RNA_pol_sigma-70_dom"/>
</dbReference>
<proteinExistence type="inferred from homology"/>
<evidence type="ECO:0000256" key="4">
    <source>
        <dbReference type="ARBA" id="ARBA00023125"/>
    </source>
</evidence>
<gene>
    <name evidence="9" type="ORF">B0I29_102490</name>
</gene>
<dbReference type="InterPro" id="IPR013325">
    <property type="entry name" value="RNA_pol_sigma_r2"/>
</dbReference>
<evidence type="ECO:0000259" key="8">
    <source>
        <dbReference type="Pfam" id="PF08281"/>
    </source>
</evidence>
<dbReference type="PANTHER" id="PTHR43133">
    <property type="entry name" value="RNA POLYMERASE ECF-TYPE SIGMA FACTO"/>
    <property type="match status" value="1"/>
</dbReference>
<dbReference type="Pfam" id="PF08281">
    <property type="entry name" value="Sigma70_r4_2"/>
    <property type="match status" value="1"/>
</dbReference>
<feature type="region of interest" description="Disordered" evidence="6">
    <location>
        <begin position="161"/>
        <end position="193"/>
    </location>
</feature>
<name>A0A327ZK99_9ACTN</name>
<feature type="domain" description="RNA polymerase sigma-70 region 2" evidence="7">
    <location>
        <begin position="14"/>
        <end position="76"/>
    </location>
</feature>
<evidence type="ECO:0000259" key="7">
    <source>
        <dbReference type="Pfam" id="PF04542"/>
    </source>
</evidence>
<comment type="similarity">
    <text evidence="1">Belongs to the sigma-70 factor family. ECF subfamily.</text>
</comment>
<comment type="caution">
    <text evidence="9">The sequence shown here is derived from an EMBL/GenBank/DDBJ whole genome shotgun (WGS) entry which is preliminary data.</text>
</comment>
<dbReference type="Gene3D" id="1.10.1740.10">
    <property type="match status" value="1"/>
</dbReference>
<dbReference type="RefSeq" id="WP_111647801.1">
    <property type="nucleotide sequence ID" value="NZ_JACHWI010000003.1"/>
</dbReference>
<dbReference type="InterPro" id="IPR007627">
    <property type="entry name" value="RNA_pol_sigma70_r2"/>
</dbReference>
<dbReference type="InterPro" id="IPR013324">
    <property type="entry name" value="RNA_pol_sigma_r3/r4-like"/>
</dbReference>
<dbReference type="EMBL" id="QLMJ01000002">
    <property type="protein sequence ID" value="RAK42665.1"/>
    <property type="molecule type" value="Genomic_DNA"/>
</dbReference>
<evidence type="ECO:0000256" key="6">
    <source>
        <dbReference type="SAM" id="MobiDB-lite"/>
    </source>
</evidence>
<dbReference type="InterPro" id="IPR013249">
    <property type="entry name" value="RNA_pol_sigma70_r4_t2"/>
</dbReference>
<evidence type="ECO:0000313" key="9">
    <source>
        <dbReference type="EMBL" id="RAK42665.1"/>
    </source>
</evidence>
<evidence type="ECO:0000256" key="3">
    <source>
        <dbReference type="ARBA" id="ARBA00023082"/>
    </source>
</evidence>
<dbReference type="GO" id="GO:0016987">
    <property type="term" value="F:sigma factor activity"/>
    <property type="evidence" value="ECO:0007669"/>
    <property type="project" value="UniProtKB-KW"/>
</dbReference>
<keyword evidence="10" id="KW-1185">Reference proteome</keyword>
<dbReference type="GO" id="GO:0003677">
    <property type="term" value="F:DNA binding"/>
    <property type="evidence" value="ECO:0007669"/>
    <property type="project" value="UniProtKB-KW"/>
</dbReference>
<dbReference type="SUPFAM" id="SSF88946">
    <property type="entry name" value="Sigma2 domain of RNA polymerase sigma factors"/>
    <property type="match status" value="1"/>
</dbReference>
<dbReference type="PANTHER" id="PTHR43133:SF50">
    <property type="entry name" value="ECF RNA POLYMERASE SIGMA FACTOR SIGM"/>
    <property type="match status" value="1"/>
</dbReference>
<organism evidence="9 10">
    <name type="scientific">Actinoplanes lutulentus</name>
    <dbReference type="NCBI Taxonomy" id="1287878"/>
    <lineage>
        <taxon>Bacteria</taxon>
        <taxon>Bacillati</taxon>
        <taxon>Actinomycetota</taxon>
        <taxon>Actinomycetes</taxon>
        <taxon>Micromonosporales</taxon>
        <taxon>Micromonosporaceae</taxon>
        <taxon>Actinoplanes</taxon>
    </lineage>
</organism>
<protein>
    <submittedName>
        <fullName evidence="9">RNA polymerase sigma-70 factor (ECF subfamily)</fullName>
    </submittedName>
</protein>
<accession>A0A327ZK99</accession>
<dbReference type="InterPro" id="IPR036388">
    <property type="entry name" value="WH-like_DNA-bd_sf"/>
</dbReference>
<evidence type="ECO:0000256" key="1">
    <source>
        <dbReference type="ARBA" id="ARBA00010641"/>
    </source>
</evidence>
<dbReference type="CDD" id="cd06171">
    <property type="entry name" value="Sigma70_r4"/>
    <property type="match status" value="1"/>
</dbReference>
<reference evidence="9 10" key="1">
    <citation type="submission" date="2018-06" db="EMBL/GenBank/DDBJ databases">
        <title>Genomic Encyclopedia of Type Strains, Phase III (KMG-III): the genomes of soil and plant-associated and newly described type strains.</title>
        <authorList>
            <person name="Whitman W."/>
        </authorList>
    </citation>
    <scope>NUCLEOTIDE SEQUENCE [LARGE SCALE GENOMIC DNA]</scope>
    <source>
        <strain evidence="9 10">CGMCC 4.7090</strain>
    </source>
</reference>
<keyword evidence="4" id="KW-0238">DNA-binding</keyword>